<dbReference type="RefSeq" id="WP_064317915.1">
    <property type="nucleotide sequence ID" value="NZ_JACI01000001.1"/>
</dbReference>
<dbReference type="PATRIC" id="fig|1261658.3.peg.118"/>
<sequence length="169" mass="20093">MSMFYSALQQKLQALSPFAHLEIRLNHPLFTIKQGAVAQFVQEIEQTGKHLSRQTDSHYAEFYAQKLVQQFDLLQRAITQQKKTRTQTHRFHQTYRFPKNIHNLPPEKRLAEYRKALRLLNEKLTWLTTQAQTADKMQRISYIDQINETEYRKMKCLKAIDELESIKKG</sequence>
<organism evidence="1 2">
    <name type="scientific">Bibersteinia trehalosi Y31</name>
    <dbReference type="NCBI Taxonomy" id="1261658"/>
    <lineage>
        <taxon>Bacteria</taxon>
        <taxon>Pseudomonadati</taxon>
        <taxon>Pseudomonadota</taxon>
        <taxon>Gammaproteobacteria</taxon>
        <taxon>Pasteurellales</taxon>
        <taxon>Pasteurellaceae</taxon>
        <taxon>Bibersteinia</taxon>
    </lineage>
</organism>
<dbReference type="AlphaFoldDB" id="A0A179CYT8"/>
<dbReference type="Gene3D" id="1.20.1270.340">
    <property type="match status" value="1"/>
</dbReference>
<evidence type="ECO:0000313" key="2">
    <source>
        <dbReference type="Proteomes" id="UP000078358"/>
    </source>
</evidence>
<dbReference type="InterPro" id="IPR010890">
    <property type="entry name" value="PriC"/>
</dbReference>
<name>A0A179CYT8_BIBTR</name>
<protein>
    <submittedName>
        <fullName evidence="1">Primosomal replication protein N</fullName>
    </submittedName>
</protein>
<dbReference type="InterPro" id="IPR038338">
    <property type="entry name" value="PriC_sf"/>
</dbReference>
<evidence type="ECO:0000313" key="1">
    <source>
        <dbReference type="EMBL" id="OAQ15076.1"/>
    </source>
</evidence>
<reference evidence="1 2" key="1">
    <citation type="submission" date="2014-01" db="EMBL/GenBank/DDBJ databases">
        <authorList>
            <person name="Zuccon D."/>
        </authorList>
    </citation>
    <scope>NUCLEOTIDE SEQUENCE [LARGE SCALE GENOMIC DNA]</scope>
    <source>
        <strain evidence="1 2">Y31</strain>
    </source>
</reference>
<dbReference type="Pfam" id="PF07445">
    <property type="entry name" value="PriC"/>
    <property type="match status" value="1"/>
</dbReference>
<dbReference type="Proteomes" id="UP000078358">
    <property type="component" value="Unassembled WGS sequence"/>
</dbReference>
<accession>A0A179CYT8</accession>
<gene>
    <name evidence="1" type="ORF">F480_00585</name>
</gene>
<comment type="caution">
    <text evidence="1">The sequence shown here is derived from an EMBL/GenBank/DDBJ whole genome shotgun (WGS) entry which is preliminary data.</text>
</comment>
<dbReference type="EMBL" id="JACI01000001">
    <property type="protein sequence ID" value="OAQ15076.1"/>
    <property type="molecule type" value="Genomic_DNA"/>
</dbReference>
<proteinExistence type="predicted"/>